<gene>
    <name evidence="2" type="ORF">PHAMO_40087</name>
</gene>
<dbReference type="AlphaFoldDB" id="H8FVY8"/>
<evidence type="ECO:0000313" key="3">
    <source>
        <dbReference type="Proteomes" id="UP000004169"/>
    </source>
</evidence>
<reference evidence="2 3" key="1">
    <citation type="journal article" date="2012" name="J. Bacteriol.">
        <title>Draft Genome Sequence of the Purple Photosynthetic Bacterium Phaeospirillum molischianum DSM120, a Particularly Versatile Bacterium.</title>
        <authorList>
            <person name="Duquesne K."/>
            <person name="Prima V."/>
            <person name="Ji B."/>
            <person name="Rouy Z."/>
            <person name="Medigue C."/>
            <person name="Talla E."/>
            <person name="Sturgis J.N."/>
        </authorList>
    </citation>
    <scope>NUCLEOTIDE SEQUENCE [LARGE SCALE GENOMIC DNA]</scope>
    <source>
        <strain evidence="3">DSM120</strain>
    </source>
</reference>
<evidence type="ECO:0000313" key="2">
    <source>
        <dbReference type="EMBL" id="CCG42526.1"/>
    </source>
</evidence>
<comment type="caution">
    <text evidence="2">The sequence shown here is derived from an EMBL/GenBank/DDBJ whole genome shotgun (WGS) entry which is preliminary data.</text>
</comment>
<feature type="region of interest" description="Disordered" evidence="1">
    <location>
        <begin position="1"/>
        <end position="50"/>
    </location>
</feature>
<accession>H8FVY8</accession>
<proteinExistence type="predicted"/>
<dbReference type="Proteomes" id="UP000004169">
    <property type="component" value="Unassembled WGS sequence"/>
</dbReference>
<organism evidence="2 3">
    <name type="scientific">Magnetospirillum molischianum DSM 120</name>
    <dbReference type="NCBI Taxonomy" id="1150626"/>
    <lineage>
        <taxon>Bacteria</taxon>
        <taxon>Pseudomonadati</taxon>
        <taxon>Pseudomonadota</taxon>
        <taxon>Alphaproteobacteria</taxon>
        <taxon>Rhodospirillales</taxon>
        <taxon>Rhodospirillaceae</taxon>
        <taxon>Magnetospirillum</taxon>
    </lineage>
</organism>
<dbReference type="EMBL" id="CAHP01000034">
    <property type="protein sequence ID" value="CCG42526.1"/>
    <property type="molecule type" value="Genomic_DNA"/>
</dbReference>
<protein>
    <submittedName>
        <fullName evidence="2">Uncharacterized protein</fullName>
    </submittedName>
</protein>
<evidence type="ECO:0000256" key="1">
    <source>
        <dbReference type="SAM" id="MobiDB-lite"/>
    </source>
</evidence>
<keyword evidence="3" id="KW-1185">Reference proteome</keyword>
<sequence length="50" mass="5534">MAIPRFIRPRRGMQETDQNSVLPFRTPVDSYSRGALGRPSGVARPQPIGP</sequence>
<name>H8FVY8_MAGML</name>
<dbReference type="STRING" id="1150626.PHAMO_40087"/>